<dbReference type="PANTHER" id="PTHR11699">
    <property type="entry name" value="ALDEHYDE DEHYDROGENASE-RELATED"/>
    <property type="match status" value="1"/>
</dbReference>
<dbReference type="EMBL" id="HBNS01032498">
    <property type="protein sequence ID" value="CAE4627316.1"/>
    <property type="molecule type" value="Transcribed_RNA"/>
</dbReference>
<dbReference type="Gene3D" id="3.40.605.10">
    <property type="entry name" value="Aldehyde Dehydrogenase, Chain A, domain 1"/>
    <property type="match status" value="1"/>
</dbReference>
<gene>
    <name evidence="4" type="ORF">DBRI00130_LOCUS25461</name>
    <name evidence="5" type="ORF">DBRI00130_LOCUS25462</name>
</gene>
<keyword evidence="2" id="KW-0560">Oxidoreductase</keyword>
<dbReference type="PROSITE" id="PS00070">
    <property type="entry name" value="ALDEHYDE_DEHYDR_CYS"/>
    <property type="match status" value="1"/>
</dbReference>
<reference evidence="4" key="1">
    <citation type="submission" date="2021-01" db="EMBL/GenBank/DDBJ databases">
        <authorList>
            <person name="Corre E."/>
            <person name="Pelletier E."/>
            <person name="Niang G."/>
            <person name="Scheremetjew M."/>
            <person name="Finn R."/>
            <person name="Kale V."/>
            <person name="Holt S."/>
            <person name="Cochrane G."/>
            <person name="Meng A."/>
            <person name="Brown T."/>
            <person name="Cohen L."/>
        </authorList>
    </citation>
    <scope>NUCLEOTIDE SEQUENCE</scope>
    <source>
        <strain evidence="4">GSO104</strain>
    </source>
</reference>
<accession>A0A6V2IX17</accession>
<evidence type="ECO:0000256" key="2">
    <source>
        <dbReference type="ARBA" id="ARBA00023002"/>
    </source>
</evidence>
<dbReference type="EMBL" id="HBNS01032497">
    <property type="protein sequence ID" value="CAE4627314.1"/>
    <property type="molecule type" value="Transcribed_RNA"/>
</dbReference>
<dbReference type="InterPro" id="IPR015590">
    <property type="entry name" value="Aldehyde_DH_dom"/>
</dbReference>
<dbReference type="GO" id="GO:0016620">
    <property type="term" value="F:oxidoreductase activity, acting on the aldehyde or oxo group of donors, NAD or NADP as acceptor"/>
    <property type="evidence" value="ECO:0007669"/>
    <property type="project" value="InterPro"/>
</dbReference>
<dbReference type="Gene3D" id="3.40.309.10">
    <property type="entry name" value="Aldehyde Dehydrogenase, Chain A, domain 2"/>
    <property type="match status" value="1"/>
</dbReference>
<dbReference type="InterPro" id="IPR016163">
    <property type="entry name" value="Ald_DH_C"/>
</dbReference>
<evidence type="ECO:0000313" key="5">
    <source>
        <dbReference type="EMBL" id="CAE4627316.1"/>
    </source>
</evidence>
<proteinExistence type="inferred from homology"/>
<organism evidence="4">
    <name type="scientific">Ditylum brightwellii</name>
    <dbReference type="NCBI Taxonomy" id="49249"/>
    <lineage>
        <taxon>Eukaryota</taxon>
        <taxon>Sar</taxon>
        <taxon>Stramenopiles</taxon>
        <taxon>Ochrophyta</taxon>
        <taxon>Bacillariophyta</taxon>
        <taxon>Mediophyceae</taxon>
        <taxon>Lithodesmiophycidae</taxon>
        <taxon>Lithodesmiales</taxon>
        <taxon>Lithodesmiaceae</taxon>
        <taxon>Ditylum</taxon>
    </lineage>
</organism>
<dbReference type="Pfam" id="PF00171">
    <property type="entry name" value="Aldedh"/>
    <property type="match status" value="1"/>
</dbReference>
<dbReference type="InterPro" id="IPR016162">
    <property type="entry name" value="Ald_DH_N"/>
</dbReference>
<comment type="similarity">
    <text evidence="1">Belongs to the aldehyde dehydrogenase family.</text>
</comment>
<dbReference type="InterPro" id="IPR016161">
    <property type="entry name" value="Ald_DH/histidinol_DH"/>
</dbReference>
<dbReference type="SUPFAM" id="SSF53720">
    <property type="entry name" value="ALDH-like"/>
    <property type="match status" value="1"/>
</dbReference>
<dbReference type="FunFam" id="3.40.605.10:FF:000007">
    <property type="entry name" value="NAD/NADP-dependent betaine aldehyde dehydrogenase"/>
    <property type="match status" value="1"/>
</dbReference>
<evidence type="ECO:0000313" key="4">
    <source>
        <dbReference type="EMBL" id="CAE4627314.1"/>
    </source>
</evidence>
<dbReference type="InterPro" id="IPR016160">
    <property type="entry name" value="Ald_DH_CS_CYS"/>
</dbReference>
<evidence type="ECO:0000256" key="1">
    <source>
        <dbReference type="ARBA" id="ARBA00009986"/>
    </source>
</evidence>
<protein>
    <recommendedName>
        <fullName evidence="3">Aldehyde dehydrogenase domain-containing protein</fullName>
    </recommendedName>
</protein>
<dbReference type="AlphaFoldDB" id="A0A6V2IX17"/>
<name>A0A6V2IX17_9STRA</name>
<evidence type="ECO:0000259" key="3">
    <source>
        <dbReference type="Pfam" id="PF00171"/>
    </source>
</evidence>
<sequence>MSPTTRLAIYSSFINGKCINDHDTKDTLPDNHTPVVSPATNKAVLGFVPSTPQDVENAISAATEAFHATDDDTDDTASWSHHSQTSNRASILLSIANELRQNTTRLADLEVQQIGRPCKEMRFQLSRLPEWFEYYASLLRVHEESVKPFGPGYLNVTKRVALGVVVQITPFNHPLLITVKKLAPALAAGNTVVIKPSELAPASVIEFAKLCTKAGLPPGVLNVLLGGKEVGECLISDTRIVKVDFTGGPSAGKEIGRQAGANLCYVTQELGGKAPMIVMPPPGGTQLYTAEKLNEYLDPIVNGCAFGAFIASGQTCIAGTRAIVHESIYEIFKEKMVLKVKCFRMGHPECTDTTIGPVITSKQLSFMDTCVKEGLSSDLESLELLCGGKRYTAFQDEKEELNHGNWYEPTIIAVKQKSALTQEIHHNNILFQTELFGPILLLVPFSTTKEAITLANDTPYGLGCSIWTHDLVEAHSMADAVQSGIVWINDHHKNHPSSPWGGLKKESGVGRENGLDAYYEYTQTKSIVVNCNKFDSDWFKDADARYN</sequence>
<feature type="domain" description="Aldehyde dehydrogenase" evidence="3">
    <location>
        <begin position="31"/>
        <end position="527"/>
    </location>
</feature>